<dbReference type="InterPro" id="IPR024937">
    <property type="entry name" value="Domain_X"/>
</dbReference>
<reference evidence="2 3" key="1">
    <citation type="journal article" date="2023" name="Hortic Res">
        <title>Pangenome of water caltrop reveals structural variations and asymmetric subgenome divergence after allopolyploidization.</title>
        <authorList>
            <person name="Zhang X."/>
            <person name="Chen Y."/>
            <person name="Wang L."/>
            <person name="Yuan Y."/>
            <person name="Fang M."/>
            <person name="Shi L."/>
            <person name="Lu R."/>
            <person name="Comes H.P."/>
            <person name="Ma Y."/>
            <person name="Chen Y."/>
            <person name="Huang G."/>
            <person name="Zhou Y."/>
            <person name="Zheng Z."/>
            <person name="Qiu Y."/>
        </authorList>
    </citation>
    <scope>NUCLEOTIDE SEQUENCE [LARGE SCALE GENOMIC DNA]</scope>
    <source>
        <strain evidence="2">F231</strain>
    </source>
</reference>
<dbReference type="PANTHER" id="PTHR33642">
    <property type="entry name" value="COX1/OXI3 INTRON 1 PROTEIN-RELATED"/>
    <property type="match status" value="1"/>
</dbReference>
<name>A0AAN7R4A9_TRANT</name>
<dbReference type="PANTHER" id="PTHR33642:SF3">
    <property type="entry name" value="NUCLEAR INTRON MATURASE 4, MITOCHONDRIAL"/>
    <property type="match status" value="1"/>
</dbReference>
<dbReference type="CDD" id="cd01651">
    <property type="entry name" value="RT_G2_intron"/>
    <property type="match status" value="1"/>
</dbReference>
<dbReference type="Pfam" id="PF01348">
    <property type="entry name" value="Intron_maturas2"/>
    <property type="match status" value="1"/>
</dbReference>
<dbReference type="SUPFAM" id="SSF56672">
    <property type="entry name" value="DNA/RNA polymerases"/>
    <property type="match status" value="1"/>
</dbReference>
<keyword evidence="3" id="KW-1185">Reference proteome</keyword>
<evidence type="ECO:0000259" key="1">
    <source>
        <dbReference type="Pfam" id="PF01348"/>
    </source>
</evidence>
<evidence type="ECO:0000313" key="3">
    <source>
        <dbReference type="Proteomes" id="UP001346149"/>
    </source>
</evidence>
<accession>A0AAN7R4A9</accession>
<proteinExistence type="predicted"/>
<dbReference type="GO" id="GO:0006315">
    <property type="term" value="P:homing of group II introns"/>
    <property type="evidence" value="ECO:0007669"/>
    <property type="project" value="TreeGrafter"/>
</dbReference>
<dbReference type="EMBL" id="JAXQNO010000009">
    <property type="protein sequence ID" value="KAK4791839.1"/>
    <property type="molecule type" value="Genomic_DNA"/>
</dbReference>
<protein>
    <recommendedName>
        <fullName evidence="1">Domain X domain-containing protein</fullName>
    </recommendedName>
</protein>
<dbReference type="GO" id="GO:0003964">
    <property type="term" value="F:RNA-directed DNA polymerase activity"/>
    <property type="evidence" value="ECO:0007669"/>
    <property type="project" value="TreeGrafter"/>
</dbReference>
<dbReference type="InterPro" id="IPR043502">
    <property type="entry name" value="DNA/RNA_pol_sf"/>
</dbReference>
<evidence type="ECO:0000313" key="2">
    <source>
        <dbReference type="EMBL" id="KAK4791839.1"/>
    </source>
</evidence>
<gene>
    <name evidence="2" type="ORF">SAY86_032252</name>
</gene>
<feature type="domain" description="Domain X" evidence="1">
    <location>
        <begin position="580"/>
        <end position="675"/>
    </location>
</feature>
<dbReference type="AlphaFoldDB" id="A0AAN7R4A9"/>
<organism evidence="2 3">
    <name type="scientific">Trapa natans</name>
    <name type="common">Water chestnut</name>
    <dbReference type="NCBI Taxonomy" id="22666"/>
    <lineage>
        <taxon>Eukaryota</taxon>
        <taxon>Viridiplantae</taxon>
        <taxon>Streptophyta</taxon>
        <taxon>Embryophyta</taxon>
        <taxon>Tracheophyta</taxon>
        <taxon>Spermatophyta</taxon>
        <taxon>Magnoliopsida</taxon>
        <taxon>eudicotyledons</taxon>
        <taxon>Gunneridae</taxon>
        <taxon>Pentapetalae</taxon>
        <taxon>rosids</taxon>
        <taxon>malvids</taxon>
        <taxon>Myrtales</taxon>
        <taxon>Lythraceae</taxon>
        <taxon>Trapa</taxon>
    </lineage>
</organism>
<dbReference type="GO" id="GO:0090615">
    <property type="term" value="P:mitochondrial mRNA processing"/>
    <property type="evidence" value="ECO:0007669"/>
    <property type="project" value="TreeGrafter"/>
</dbReference>
<dbReference type="Proteomes" id="UP001346149">
    <property type="component" value="Unassembled WGS sequence"/>
</dbReference>
<dbReference type="GO" id="GO:0005739">
    <property type="term" value="C:mitochondrion"/>
    <property type="evidence" value="ECO:0007669"/>
    <property type="project" value="TreeGrafter"/>
</dbReference>
<comment type="caution">
    <text evidence="2">The sequence shown here is derived from an EMBL/GenBank/DDBJ whole genome shotgun (WGS) entry which is preliminary data.</text>
</comment>
<sequence length="811" mass="92416">MIFPCLRGTCRNNLLKCTELRSFDFFWLQSSFTLLGRINNYNQVCAQYSSLSVAGKSILNASQETSLAHELACLIDQASPIKDRKPKSRMEMKRSLELSVKKRVKEQLVDGKFQSLMQNVISNPETLEVAYRCICLNANVDNGKMSTIESLADELQTGSFEVGKNTFSFSSRGARKEVLVLPNLKLKVIQEAIRLVLEVIYRPHFSKISHGCRTGRGCSAALKYIAKEISDPDWWFTLKINKKTDSRVFDKLVSIMEEKIEDPDFYSFLRSMFNAQVINLEFGSFPKGQGLPQEGVLSPILINIYLDQLDREFYRLSMRYEALDLALGNSNQVGLTSNLRNWFRRQLKGNSDTQTINIQKSNAKVHSCRYLDEIFFAVSGPKNIADSLKADVVNYLQHSLFLEADEEAEIFSCTGGHAIRFLGLLVQRRVKDGPAVRAVHKLKEKVELFTLQKQAAWDAGTVRIGKKWLGHGLKKVKESEIKVLADENSVLSQISIYRKAGMETDHWYKHLLKIWMQTVNAKAAENEETILSKYIAEPSLPQDLTKAYYRFQKCAEEYVSSETACILSLLPNSREAETITEVIAPVEVIKKRLLRYGMMTTQGFGRSGTLLILLDRNQIIDWYSGIVNRWLRWYQQCSNFDDLKTVISYCLRQSCIRTLAAKYRIHETKVEKMFDSELSRIPPTPEVDVEEEEDEDGGSQVFENDEALTYGISYSGACLLSLARSTRGSRPCHCFTMGCTSMAPSVYTIHVMERQRFPGWKTGFSSCIHPSLNRRRIGLCDKHLKDLFLGHISLQSIDFGRGRRQTYADSE</sequence>